<gene>
    <name evidence="5" type="ORF">DBY38_04040</name>
    <name evidence="6" type="ORF">SAMN04487885_103193</name>
</gene>
<dbReference type="InterPro" id="IPR000917">
    <property type="entry name" value="Sulfatase_N"/>
</dbReference>
<dbReference type="AlphaFoldDB" id="A0A1I2JWS7"/>
<dbReference type="EMBL" id="FOOE01000003">
    <property type="protein sequence ID" value="SFF58984.1"/>
    <property type="molecule type" value="Genomic_DNA"/>
</dbReference>
<dbReference type="CDD" id="cd16027">
    <property type="entry name" value="SGSH"/>
    <property type="match status" value="1"/>
</dbReference>
<evidence type="ECO:0000256" key="2">
    <source>
        <dbReference type="ARBA" id="ARBA00022723"/>
    </source>
</evidence>
<accession>A0A1I2JWS7</accession>
<evidence type="ECO:0000313" key="5">
    <source>
        <dbReference type="EMBL" id="PWL54678.1"/>
    </source>
</evidence>
<dbReference type="GO" id="GO:0008484">
    <property type="term" value="F:sulfuric ester hydrolase activity"/>
    <property type="evidence" value="ECO:0007669"/>
    <property type="project" value="TreeGrafter"/>
</dbReference>
<dbReference type="InterPro" id="IPR024607">
    <property type="entry name" value="Sulfatase_CS"/>
</dbReference>
<evidence type="ECO:0000259" key="4">
    <source>
        <dbReference type="Pfam" id="PF00884"/>
    </source>
</evidence>
<dbReference type="Gene3D" id="3.40.720.10">
    <property type="entry name" value="Alkaline Phosphatase, subunit A"/>
    <property type="match status" value="1"/>
</dbReference>
<dbReference type="GO" id="GO:0005737">
    <property type="term" value="C:cytoplasm"/>
    <property type="evidence" value="ECO:0007669"/>
    <property type="project" value="TreeGrafter"/>
</dbReference>
<evidence type="ECO:0000313" key="8">
    <source>
        <dbReference type="Proteomes" id="UP000246114"/>
    </source>
</evidence>
<keyword evidence="2" id="KW-0479">Metal-binding</keyword>
<reference evidence="6 7" key="1">
    <citation type="submission" date="2016-10" db="EMBL/GenBank/DDBJ databases">
        <authorList>
            <person name="de Groot N.N."/>
        </authorList>
    </citation>
    <scope>NUCLEOTIDE SEQUENCE [LARGE SCALE GENOMIC DNA]</scope>
    <source>
        <strain evidence="6 7">NLAE-zl-G419</strain>
    </source>
</reference>
<dbReference type="OrthoDB" id="279611at2"/>
<dbReference type="STRING" id="1529.SAMN04487885_103193"/>
<dbReference type="Proteomes" id="UP000182135">
    <property type="component" value="Unassembled WGS sequence"/>
</dbReference>
<feature type="domain" description="Sulfatase N-terminal" evidence="4">
    <location>
        <begin position="2"/>
        <end position="287"/>
    </location>
</feature>
<dbReference type="RefSeq" id="WP_027640038.1">
    <property type="nucleotide sequence ID" value="NZ_BAAACD010000011.1"/>
</dbReference>
<evidence type="ECO:0000256" key="1">
    <source>
        <dbReference type="ARBA" id="ARBA00008779"/>
    </source>
</evidence>
<evidence type="ECO:0000256" key="3">
    <source>
        <dbReference type="ARBA" id="ARBA00022801"/>
    </source>
</evidence>
<name>A0A1I2JWS7_9CLOT</name>
<evidence type="ECO:0000313" key="7">
    <source>
        <dbReference type="Proteomes" id="UP000182135"/>
    </source>
</evidence>
<organism evidence="6 7">
    <name type="scientific">Clostridium cadaveris</name>
    <dbReference type="NCBI Taxonomy" id="1529"/>
    <lineage>
        <taxon>Bacteria</taxon>
        <taxon>Bacillati</taxon>
        <taxon>Bacillota</taxon>
        <taxon>Clostridia</taxon>
        <taxon>Eubacteriales</taxon>
        <taxon>Clostridiaceae</taxon>
        <taxon>Clostridium</taxon>
    </lineage>
</organism>
<keyword evidence="7" id="KW-1185">Reference proteome</keyword>
<dbReference type="GO" id="GO:0046872">
    <property type="term" value="F:metal ion binding"/>
    <property type="evidence" value="ECO:0007669"/>
    <property type="project" value="UniProtKB-KW"/>
</dbReference>
<dbReference type="GeneID" id="90545130"/>
<sequence length="454" mass="52691">MNIIYIHTHDSGRILSPYGYNVPTPNLNKFAEDAAIFTESFCVSPTCSPSRAALLTGTYPHQNGMLGLAQRGFSIDYNKHLVNYLNKNNYHTILCGIQHEAGWYLDHDLGAKTIGYNENITNDNKEYRQEDLTLWDQKNAESLSEWIENYHGEKPFFISYGMYSTHRRYPDCIDEEIDENMIRPPYPIPNNAMTRRDHARYMTSAKSADNCFGKVIETLKKENKYNNTIIIFTTDHGLANPFSKCTLFDSGIGVSLIMRVPNSSANGKVIDNLVSHIDVFPTLCDLLELDKPEYLEGKSFAESFINVEAPTREEIFAEVTFHTSYEPIRCVRTKRYKYIRYYDKEYLNINRSNIDSSLSKEFYMKNDLSSQVKYEEALFDLYYDIGERNNLIDDLRYENIRIHLRDKLEKHLKDTNDMILQGEIPVKKEWKVNKKECVEASSKNKNDYVSLGLK</sequence>
<protein>
    <submittedName>
        <fullName evidence="6">Arylsulfatase A</fullName>
    </submittedName>
    <submittedName>
        <fullName evidence="5">N-sulfoglucosamine sulfohydrolase</fullName>
    </submittedName>
</protein>
<dbReference type="PROSITE" id="PS00523">
    <property type="entry name" value="SULFATASE_1"/>
    <property type="match status" value="1"/>
</dbReference>
<dbReference type="EMBL" id="QAMZ01000019">
    <property type="protein sequence ID" value="PWL54678.1"/>
    <property type="molecule type" value="Genomic_DNA"/>
</dbReference>
<keyword evidence="3 5" id="KW-0378">Hydrolase</keyword>
<evidence type="ECO:0000313" key="6">
    <source>
        <dbReference type="EMBL" id="SFF58984.1"/>
    </source>
</evidence>
<dbReference type="SUPFAM" id="SSF53649">
    <property type="entry name" value="Alkaline phosphatase-like"/>
    <property type="match status" value="1"/>
</dbReference>
<dbReference type="PANTHER" id="PTHR45953:SF1">
    <property type="entry name" value="IDURONATE 2-SULFATASE"/>
    <property type="match status" value="1"/>
</dbReference>
<dbReference type="InterPro" id="IPR017850">
    <property type="entry name" value="Alkaline_phosphatase_core_sf"/>
</dbReference>
<reference evidence="5 8" key="2">
    <citation type="submission" date="2018-03" db="EMBL/GenBank/DDBJ databases">
        <title>The uncultured portion of the human microbiome is neutrally assembled.</title>
        <authorList>
            <person name="Jeraldo P."/>
            <person name="Boardman L."/>
            <person name="White B.A."/>
            <person name="Nelson H."/>
            <person name="Goldenfeld N."/>
            <person name="Chia N."/>
        </authorList>
    </citation>
    <scope>NUCLEOTIDE SEQUENCE [LARGE SCALE GENOMIC DNA]</scope>
    <source>
        <strain evidence="5">CIM:MAG 903</strain>
    </source>
</reference>
<dbReference type="eggNOG" id="COG3119">
    <property type="taxonomic scope" value="Bacteria"/>
</dbReference>
<comment type="similarity">
    <text evidence="1">Belongs to the sulfatase family.</text>
</comment>
<dbReference type="Proteomes" id="UP000246114">
    <property type="component" value="Unassembled WGS sequence"/>
</dbReference>
<proteinExistence type="inferred from homology"/>
<dbReference type="PANTHER" id="PTHR45953">
    <property type="entry name" value="IDURONATE 2-SULFATASE"/>
    <property type="match status" value="1"/>
</dbReference>
<dbReference type="Pfam" id="PF00884">
    <property type="entry name" value="Sulfatase"/>
    <property type="match status" value="1"/>
</dbReference>